<reference evidence="1" key="1">
    <citation type="submission" date="2023-04" db="EMBL/GenBank/DDBJ databases">
        <title>A chromosome-level genome assembly of the parasitoid wasp Eretmocerus hayati.</title>
        <authorList>
            <person name="Zhong Y."/>
            <person name="Liu S."/>
            <person name="Liu Y."/>
        </authorList>
    </citation>
    <scope>NUCLEOTIDE SEQUENCE</scope>
    <source>
        <strain evidence="1">ZJU_SS_LIU_2023</strain>
    </source>
</reference>
<keyword evidence="2" id="KW-1185">Reference proteome</keyword>
<organism evidence="1 2">
    <name type="scientific">Eretmocerus hayati</name>
    <dbReference type="NCBI Taxonomy" id="131215"/>
    <lineage>
        <taxon>Eukaryota</taxon>
        <taxon>Metazoa</taxon>
        <taxon>Ecdysozoa</taxon>
        <taxon>Arthropoda</taxon>
        <taxon>Hexapoda</taxon>
        <taxon>Insecta</taxon>
        <taxon>Pterygota</taxon>
        <taxon>Neoptera</taxon>
        <taxon>Endopterygota</taxon>
        <taxon>Hymenoptera</taxon>
        <taxon>Apocrita</taxon>
        <taxon>Proctotrupomorpha</taxon>
        <taxon>Chalcidoidea</taxon>
        <taxon>Aphelinidae</taxon>
        <taxon>Aphelininae</taxon>
        <taxon>Eretmocerus</taxon>
    </lineage>
</organism>
<proteinExistence type="predicted"/>
<dbReference type="EMBL" id="CM056742">
    <property type="protein sequence ID" value="KAJ8679277.1"/>
    <property type="molecule type" value="Genomic_DNA"/>
</dbReference>
<protein>
    <submittedName>
        <fullName evidence="1">Uncharacterized protein</fullName>
    </submittedName>
</protein>
<sequence length="654" mass="73972">MLKFNKDLSISHLPLDIYEDIVVELDANCNWKILAQHVCEKIDYSSSWINTLHSKVGSASETPARNLLVELNIKLCTVEILSTLLENCNLLKALSILHYPEPLNIIAHPDQNLNGDSLSVEFGQSLHLECKAYGLPPPSYQWYHDDEKLEGQVSDKLSVPVTLVSQKGLYKCRIYQLNHKGQKLHELFSRAVSVDIKPTPVILTEEPQVYSEVKENECLILKCEATGHPAPQYQWYKNNEKLDSQSSKLLKIEGFSARDEGKYYCHVYNSLSEIFTQKCTILMEVPRQTAVAKIALLIANENYDNQETLRTPKNDVAKVAKILAGLGFDTLCLADLTLVQMKNAIRVFCDSLTEGVYGLFYFAGHGFKMQENYMLSIDAPSTYLRKDAICESQLLSKALKNDPALLVVVLDMCQTSPASECNPKIHKEVPSLNEYKSQKNLRNLLQAYSTSSYRPSYERLGKSYGLYATHLCKYLDQTLPVTKVFELVGKSIDTWLRGAERKQIPMFATTITKPYQLTDSISQKEVPASIQKLKNIMDFSKKVIDISFQQTRIECKAIISPYSKPYLNFVQVSLLDVDEMCEINFYNSVHSKRNNLFQCTAKNKCWIHNPQINQGPLVVSLVRDGVHVGATLLEISKLIPSLLTELESKNLAGF</sequence>
<gene>
    <name evidence="1" type="ORF">QAD02_015064</name>
</gene>
<comment type="caution">
    <text evidence="1">The sequence shown here is derived from an EMBL/GenBank/DDBJ whole genome shotgun (WGS) entry which is preliminary data.</text>
</comment>
<evidence type="ECO:0000313" key="2">
    <source>
        <dbReference type="Proteomes" id="UP001239111"/>
    </source>
</evidence>
<name>A0ACC2P756_9HYME</name>
<dbReference type="Proteomes" id="UP001239111">
    <property type="component" value="Chromosome 2"/>
</dbReference>
<accession>A0ACC2P756</accession>
<evidence type="ECO:0000313" key="1">
    <source>
        <dbReference type="EMBL" id="KAJ8679277.1"/>
    </source>
</evidence>